<dbReference type="AlphaFoldDB" id="A0A810KXL5"/>
<evidence type="ECO:0008006" key="3">
    <source>
        <dbReference type="Google" id="ProtNLM"/>
    </source>
</evidence>
<dbReference type="RefSeq" id="WP_211255715.1">
    <property type="nucleotide sequence ID" value="NZ_AP023354.1"/>
</dbReference>
<evidence type="ECO:0000313" key="2">
    <source>
        <dbReference type="Proteomes" id="UP000680750"/>
    </source>
</evidence>
<dbReference type="KEGG" id="aser:Asera_09060"/>
<protein>
    <recommendedName>
        <fullName evidence="3">Ferritin-like domain-containing protein</fullName>
    </recommendedName>
</protein>
<name>A0A810KXL5_9ACTN</name>
<dbReference type="Proteomes" id="UP000680750">
    <property type="component" value="Chromosome"/>
</dbReference>
<dbReference type="Gene3D" id="1.10.620.20">
    <property type="entry name" value="Ribonucleotide Reductase, subunit A"/>
    <property type="match status" value="1"/>
</dbReference>
<dbReference type="SUPFAM" id="SSF47240">
    <property type="entry name" value="Ferritin-like"/>
    <property type="match status" value="1"/>
</dbReference>
<reference evidence="1" key="1">
    <citation type="submission" date="2020-08" db="EMBL/GenBank/DDBJ databases">
        <title>Whole genome shotgun sequence of Actinocatenispora sera NBRC 101916.</title>
        <authorList>
            <person name="Komaki H."/>
            <person name="Tamura T."/>
        </authorList>
    </citation>
    <scope>NUCLEOTIDE SEQUENCE</scope>
    <source>
        <strain evidence="1">NBRC 101916</strain>
    </source>
</reference>
<organism evidence="1 2">
    <name type="scientific">Actinocatenispora sera</name>
    <dbReference type="NCBI Taxonomy" id="390989"/>
    <lineage>
        <taxon>Bacteria</taxon>
        <taxon>Bacillati</taxon>
        <taxon>Actinomycetota</taxon>
        <taxon>Actinomycetes</taxon>
        <taxon>Micromonosporales</taxon>
        <taxon>Micromonosporaceae</taxon>
        <taxon>Actinocatenispora</taxon>
    </lineage>
</organism>
<dbReference type="InterPro" id="IPR012348">
    <property type="entry name" value="RNR-like"/>
</dbReference>
<dbReference type="EMBL" id="AP023354">
    <property type="protein sequence ID" value="BCJ26798.1"/>
    <property type="molecule type" value="Genomic_DNA"/>
</dbReference>
<gene>
    <name evidence="1" type="ORF">Asera_09060</name>
</gene>
<dbReference type="GO" id="GO:0016491">
    <property type="term" value="F:oxidoreductase activity"/>
    <property type="evidence" value="ECO:0007669"/>
    <property type="project" value="InterPro"/>
</dbReference>
<dbReference type="InterPro" id="IPR009078">
    <property type="entry name" value="Ferritin-like_SF"/>
</dbReference>
<evidence type="ECO:0000313" key="1">
    <source>
        <dbReference type="EMBL" id="BCJ26798.1"/>
    </source>
</evidence>
<sequence length="315" mass="35350">MAFDISNYKNNSVRVKFDDVDYDSFRERPLTPAALRTLRYMSDVESHTICYLRDLLVTPSHKDPEVTAFLTHWAYEEFWHGEALDEVLRVHGMLADYAHIREVRLAQGVKDRLAPINQALAANIIGEDFVAVHMSWGAINEWSAHSAYARMMQREDHPELTKLLKRVQQQETRHLAFYASQAKDRLERSAKARKLTRFAMKAFWGPVGSTIEPKRETAFVLNYLMGGPEGAKHIERIDRKMDELPGLGGMNLVRKAIAKFGVGPGVAERQQSLLHRLSGLRAVAAPRARTVAGALTRPIEVPPAAPSSGEPTATA</sequence>
<keyword evidence="2" id="KW-1185">Reference proteome</keyword>
<accession>A0A810KXL5</accession>
<proteinExistence type="predicted"/>
<dbReference type="CDD" id="cd00657">
    <property type="entry name" value="Ferritin_like"/>
    <property type="match status" value="1"/>
</dbReference>